<keyword evidence="4" id="KW-1185">Reference proteome</keyword>
<protein>
    <submittedName>
        <fullName evidence="3">Uncharacterized protein</fullName>
    </submittedName>
</protein>
<dbReference type="RefSeq" id="WP_257767243.1">
    <property type="nucleotide sequence ID" value="NZ_CP102480.1"/>
</dbReference>
<name>A0A9J7ATP4_9PROT</name>
<keyword evidence="2" id="KW-0812">Transmembrane</keyword>
<gene>
    <name evidence="3" type="ORF">NUH88_15165</name>
</gene>
<sequence>MSAPDDSDGTKGSKTKPEAENEEGQETVAAGAEKKAPTGKETDATEKKRPSKKSPRKPPELTAGKKPAGETKSGADTPPNKGAKPASRRRWALVAALLAFVLVGGPGLFLLCLSQSDTAIEASLSPTGAPVACTPVAGHFNDCYLSEEVTVSTPDAPPKSGFEQFCCDFIVERQIPIAAHYSDGSGAVPNTLEADGTELPLADGTRRTGRPVLHDGSDLQRRLHLAATPQFTVPAIEILEGSLGVTVPFDVGKMIATLSPKAAARSEMDRDVPLTEGGTIVRISSASGGQTQISVRARTKTSLLFEDLLSGGIAAEDILMSADLPAASDGALIERIDSLAPAGHGDIRSAFAALRQISVSRHPEQDEDAAVLQAAGRACVGFYEALRGKFNRYDAAVAAYAAARPTGLLTSRSPEDPHGCRDAGRAALSAELAADWATLNAPFVEIAPPPVEPAPEPEAATSPSGEENVRKLLLSLASTAKSGARLQDMKAAIADPVAVSFARDGEANSGSREAVIRMLHRQWSHVGCWIYSAGPDGSGSAMLLAEAQYPYLNRIMLGFDTSGQVKRVQVTGVTFDDLIRFKAANRGDDCQDFLNPARLADYRDWYAENPVGTPTPSDHAERLFHEGLQQKFRLN</sequence>
<evidence type="ECO:0000256" key="1">
    <source>
        <dbReference type="SAM" id="MobiDB-lite"/>
    </source>
</evidence>
<feature type="region of interest" description="Disordered" evidence="1">
    <location>
        <begin position="1"/>
        <end position="85"/>
    </location>
</feature>
<organism evidence="3 4">
    <name type="scientific">Nisaea acidiphila</name>
    <dbReference type="NCBI Taxonomy" id="1862145"/>
    <lineage>
        <taxon>Bacteria</taxon>
        <taxon>Pseudomonadati</taxon>
        <taxon>Pseudomonadota</taxon>
        <taxon>Alphaproteobacteria</taxon>
        <taxon>Rhodospirillales</taxon>
        <taxon>Thalassobaculaceae</taxon>
        <taxon>Nisaea</taxon>
    </lineage>
</organism>
<dbReference type="Proteomes" id="UP001060336">
    <property type="component" value="Chromosome"/>
</dbReference>
<keyword evidence="2" id="KW-0472">Membrane</keyword>
<feature type="compositionally biased region" description="Basic and acidic residues" evidence="1">
    <location>
        <begin position="32"/>
        <end position="48"/>
    </location>
</feature>
<evidence type="ECO:0000256" key="2">
    <source>
        <dbReference type="SAM" id="Phobius"/>
    </source>
</evidence>
<accession>A0A9J7ATP4</accession>
<proteinExistence type="predicted"/>
<feature type="compositionally biased region" description="Basic and acidic residues" evidence="1">
    <location>
        <begin position="8"/>
        <end position="19"/>
    </location>
</feature>
<keyword evidence="2" id="KW-1133">Transmembrane helix</keyword>
<dbReference type="AlphaFoldDB" id="A0A9J7ATP4"/>
<evidence type="ECO:0000313" key="4">
    <source>
        <dbReference type="Proteomes" id="UP001060336"/>
    </source>
</evidence>
<dbReference type="EMBL" id="CP102480">
    <property type="protein sequence ID" value="UUX48741.1"/>
    <property type="molecule type" value="Genomic_DNA"/>
</dbReference>
<feature type="transmembrane region" description="Helical" evidence="2">
    <location>
        <begin position="91"/>
        <end position="111"/>
    </location>
</feature>
<dbReference type="KEGG" id="naci:NUH88_15165"/>
<reference evidence="3" key="1">
    <citation type="submission" date="2022-08" db="EMBL/GenBank/DDBJ databases">
        <title>Nisaea acidiphila sp. nov., isolated from a marine algal debris and emended description of the genus Nisaea Urios et al. 2008.</title>
        <authorList>
            <person name="Kwon K."/>
        </authorList>
    </citation>
    <scope>NUCLEOTIDE SEQUENCE</scope>
    <source>
        <strain evidence="3">MEBiC11861</strain>
    </source>
</reference>
<evidence type="ECO:0000313" key="3">
    <source>
        <dbReference type="EMBL" id="UUX48741.1"/>
    </source>
</evidence>